<evidence type="ECO:0000256" key="9">
    <source>
        <dbReference type="SAM" id="Phobius"/>
    </source>
</evidence>
<comment type="similarity">
    <text evidence="3">Belongs to the PstS family.</text>
</comment>
<feature type="transmembrane region" description="Helical" evidence="9">
    <location>
        <begin position="41"/>
        <end position="62"/>
    </location>
</feature>
<evidence type="ECO:0000256" key="5">
    <source>
        <dbReference type="ARBA" id="ARBA00022592"/>
    </source>
</evidence>
<dbReference type="GO" id="GO:0006817">
    <property type="term" value="P:phosphate ion transport"/>
    <property type="evidence" value="ECO:0007669"/>
    <property type="project" value="UniProtKB-KW"/>
</dbReference>
<reference evidence="11 12" key="1">
    <citation type="submission" date="2016-10" db="EMBL/GenBank/DDBJ databases">
        <title>Draft genome sequences of four alkaliphilic bacteria belonging to the Anaerobacillus genus.</title>
        <authorList>
            <person name="Bassil N.M."/>
            <person name="Lloyd J.R."/>
        </authorList>
    </citation>
    <scope>NUCLEOTIDE SEQUENCE [LARGE SCALE GENOMIC DNA]</scope>
    <source>
        <strain evidence="11 12">DSM 15340</strain>
    </source>
</reference>
<keyword evidence="5" id="KW-0592">Phosphate transport</keyword>
<sequence>MGGMIVGVGEKVISTIFLTISLVFIGFIAAVYASLMGAVKFYTPFVIIVTVAVIIFSIMRIFKLGYPRILRISVISFTSLCIIAVATYEINQAYHNSFETLNDAEVNLREYAPFSEDSKLVSLPETATLKMEGQLPVLDGATALYPVYGAFVEATYPEKNYDFYRSEVMCSKTDQAYEKLINGDADIIFAAGPSKRQIDLAKKRGVELKLTPIGREAFVFFVNSRNSVEGLTIEQIQGIYSGEVTNWSEVGGNSASIRAFQRPDDSGSQTALQNLMEGKTLMTPLKEDVVAGMGGIIEQTAQYRNYNNALGYSFRYFSTDMIENDEIRHLKINGVPPSVETIRTGEYPLAAEFYAITAGSDNPNIDAFIEWILSPQGQYIIEETGYVPLNLN</sequence>
<evidence type="ECO:0000313" key="12">
    <source>
        <dbReference type="Proteomes" id="UP000180098"/>
    </source>
</evidence>
<keyword evidence="9" id="KW-1133">Transmembrane helix</keyword>
<feature type="transmembrane region" description="Helical" evidence="9">
    <location>
        <begin position="69"/>
        <end position="88"/>
    </location>
</feature>
<name>A0A1S2LTK9_9BACI</name>
<evidence type="ECO:0000256" key="6">
    <source>
        <dbReference type="ARBA" id="ARBA00022729"/>
    </source>
</evidence>
<evidence type="ECO:0000256" key="3">
    <source>
        <dbReference type="ARBA" id="ARBA00008725"/>
    </source>
</evidence>
<dbReference type="EMBL" id="MLQQ01000001">
    <property type="protein sequence ID" value="OIJ15530.1"/>
    <property type="molecule type" value="Genomic_DNA"/>
</dbReference>
<dbReference type="Gene3D" id="3.40.190.10">
    <property type="entry name" value="Periplasmic binding protein-like II"/>
    <property type="match status" value="2"/>
</dbReference>
<dbReference type="PANTHER" id="PTHR30570:SF1">
    <property type="entry name" value="PHOSPHATE-BINDING PROTEIN PSTS"/>
    <property type="match status" value="1"/>
</dbReference>
<protein>
    <recommendedName>
        <fullName evidence="10">PBP domain-containing protein</fullName>
    </recommendedName>
</protein>
<feature type="domain" description="PBP" evidence="10">
    <location>
        <begin position="139"/>
        <end position="375"/>
    </location>
</feature>
<gene>
    <name evidence="11" type="ORF">BKP35_00615</name>
</gene>
<organism evidence="11 12">
    <name type="scientific">Anaerobacillus arseniciselenatis</name>
    <dbReference type="NCBI Taxonomy" id="85682"/>
    <lineage>
        <taxon>Bacteria</taxon>
        <taxon>Bacillati</taxon>
        <taxon>Bacillota</taxon>
        <taxon>Bacilli</taxon>
        <taxon>Bacillales</taxon>
        <taxon>Bacillaceae</taxon>
        <taxon>Anaerobacillus</taxon>
    </lineage>
</organism>
<evidence type="ECO:0000313" key="11">
    <source>
        <dbReference type="EMBL" id="OIJ15530.1"/>
    </source>
</evidence>
<evidence type="ECO:0000256" key="7">
    <source>
        <dbReference type="ARBA" id="ARBA00023139"/>
    </source>
</evidence>
<proteinExistence type="inferred from homology"/>
<comment type="subcellular location">
    <subcellularLocation>
        <location evidence="2">Cell membrane</location>
        <topology evidence="2">Lipid-anchor</topology>
    </subcellularLocation>
</comment>
<comment type="function">
    <text evidence="1">Part of the ABC transporter complex PstSACB involved in phosphate import.</text>
</comment>
<keyword evidence="6" id="KW-0732">Signal</keyword>
<dbReference type="InterPro" id="IPR024370">
    <property type="entry name" value="PBP_domain"/>
</dbReference>
<dbReference type="GO" id="GO:0005886">
    <property type="term" value="C:plasma membrane"/>
    <property type="evidence" value="ECO:0007669"/>
    <property type="project" value="UniProtKB-SubCell"/>
</dbReference>
<dbReference type="PANTHER" id="PTHR30570">
    <property type="entry name" value="PERIPLASMIC PHOSPHATE BINDING COMPONENT OF PHOSPHATE ABC TRANSPORTER"/>
    <property type="match status" value="1"/>
</dbReference>
<evidence type="ECO:0000256" key="1">
    <source>
        <dbReference type="ARBA" id="ARBA00002841"/>
    </source>
</evidence>
<comment type="subunit">
    <text evidence="4">The complex is composed of two ATP-binding proteins (PstB), two transmembrane proteins (PstC and PstA) and a solute-binding protein (PstS).</text>
</comment>
<keyword evidence="5" id="KW-0813">Transport</keyword>
<feature type="transmembrane region" description="Helical" evidence="9">
    <location>
        <begin position="12"/>
        <end position="35"/>
    </location>
</feature>
<dbReference type="AlphaFoldDB" id="A0A1S2LTK9"/>
<keyword evidence="7" id="KW-0564">Palmitate</keyword>
<dbReference type="Pfam" id="PF12849">
    <property type="entry name" value="PBP_like_2"/>
    <property type="match status" value="1"/>
</dbReference>
<keyword evidence="9" id="KW-0472">Membrane</keyword>
<dbReference type="Proteomes" id="UP000180098">
    <property type="component" value="Unassembled WGS sequence"/>
</dbReference>
<dbReference type="SUPFAM" id="SSF53850">
    <property type="entry name" value="Periplasmic binding protein-like II"/>
    <property type="match status" value="1"/>
</dbReference>
<dbReference type="InterPro" id="IPR050811">
    <property type="entry name" value="Phosphate_ABC_transporter"/>
</dbReference>
<evidence type="ECO:0000256" key="8">
    <source>
        <dbReference type="ARBA" id="ARBA00023288"/>
    </source>
</evidence>
<comment type="caution">
    <text evidence="11">The sequence shown here is derived from an EMBL/GenBank/DDBJ whole genome shotgun (WGS) entry which is preliminary data.</text>
</comment>
<keyword evidence="9" id="KW-0812">Transmembrane</keyword>
<evidence type="ECO:0000256" key="2">
    <source>
        <dbReference type="ARBA" id="ARBA00004193"/>
    </source>
</evidence>
<evidence type="ECO:0000259" key="10">
    <source>
        <dbReference type="Pfam" id="PF12849"/>
    </source>
</evidence>
<keyword evidence="8" id="KW-0449">Lipoprotein</keyword>
<keyword evidence="12" id="KW-1185">Reference proteome</keyword>
<accession>A0A1S2LTK9</accession>
<evidence type="ECO:0000256" key="4">
    <source>
        <dbReference type="ARBA" id="ARBA00011529"/>
    </source>
</evidence>